<organism evidence="2 3">
    <name type="scientific">Botryobasidium botryosum (strain FD-172 SS1)</name>
    <dbReference type="NCBI Taxonomy" id="930990"/>
    <lineage>
        <taxon>Eukaryota</taxon>
        <taxon>Fungi</taxon>
        <taxon>Dikarya</taxon>
        <taxon>Basidiomycota</taxon>
        <taxon>Agaricomycotina</taxon>
        <taxon>Agaricomycetes</taxon>
        <taxon>Cantharellales</taxon>
        <taxon>Botryobasidiaceae</taxon>
        <taxon>Botryobasidium</taxon>
    </lineage>
</organism>
<evidence type="ECO:0000313" key="2">
    <source>
        <dbReference type="EMBL" id="KDQ17120.1"/>
    </source>
</evidence>
<dbReference type="InParanoid" id="A0A067MQY4"/>
<keyword evidence="3" id="KW-1185">Reference proteome</keyword>
<dbReference type="SUPFAM" id="SSF81383">
    <property type="entry name" value="F-box domain"/>
    <property type="match status" value="1"/>
</dbReference>
<evidence type="ECO:0000259" key="1">
    <source>
        <dbReference type="Pfam" id="PF12937"/>
    </source>
</evidence>
<protein>
    <recommendedName>
        <fullName evidence="1">F-box domain-containing protein</fullName>
    </recommendedName>
</protein>
<dbReference type="Gene3D" id="3.80.10.10">
    <property type="entry name" value="Ribonuclease Inhibitor"/>
    <property type="match status" value="1"/>
</dbReference>
<name>A0A067MQY4_BOTB1</name>
<dbReference type="Proteomes" id="UP000027195">
    <property type="component" value="Unassembled WGS sequence"/>
</dbReference>
<dbReference type="SUPFAM" id="SSF52047">
    <property type="entry name" value="RNI-like"/>
    <property type="match status" value="1"/>
</dbReference>
<accession>A0A067MQY4</accession>
<gene>
    <name evidence="2" type="ORF">BOTBODRAFT_53701</name>
</gene>
<dbReference type="Pfam" id="PF12937">
    <property type="entry name" value="F-box-like"/>
    <property type="match status" value="1"/>
</dbReference>
<dbReference type="InterPro" id="IPR036047">
    <property type="entry name" value="F-box-like_dom_sf"/>
</dbReference>
<dbReference type="OrthoDB" id="3063971at2759"/>
<dbReference type="Gene3D" id="1.20.1280.50">
    <property type="match status" value="1"/>
</dbReference>
<feature type="domain" description="F-box" evidence="1">
    <location>
        <begin position="14"/>
        <end position="64"/>
    </location>
</feature>
<sequence>MVAPLPPLADAPIYQLPSEILLEIFAHAIWSVIPMSALAISHVCHLWRQLIIQCPYHWSRMCLRVDTRAPHLLAKRWLRLSADLPLFIEIDFEPTWRNVPATSRSDAFVVLREPDDIEDETEGEGESLEGEGEKVRDHRSMATRFALALKGSMGRWQEFSIRAKQAALSDFFRVCSGCTPNLKRLSASTDDEGGRFWTPSIQFELPPDSASTSIDVSFGNRVFSIPGPLFGNAVRNLSIDILLLDSRYDVTEPLFAALAACPNLVGLSVRQKFGSSGSSPQPRLPVTLQSLTSISIISVPEIGDILGLLQLPSLQSLQLHNFTWGHSMTTALEDLFNHCRSLSIVDLIGHALGNEANLLELVSSVDIILTQIKELRITGDAHIAARFLTRLVLPSVEVLCLEDVELELAFRLTNTSHHLTSFTLHRARAAAPNTATTTSRVSFPSLKSLETLNSSNFINHIHAPDLKSLVVKTENEESLGPCLLSFFDDSNPPLLTLNMDTVRMSPRHFVACFKKLPSVETLGLQNTNVSDIVLEELSMVPRRVAIEGAKAPEPIEQGCLLPRLREIYWLYNHFRSPALATFLESRNAALAAEICRVSGASRVPHRRIEGKVGFIRGRHVEGNDEEVIKSFGIHIVRPIII</sequence>
<dbReference type="PANTHER" id="PTHR38926">
    <property type="entry name" value="F-BOX DOMAIN CONTAINING PROTEIN, EXPRESSED"/>
    <property type="match status" value="1"/>
</dbReference>
<proteinExistence type="predicted"/>
<dbReference type="PANTHER" id="PTHR38926:SF5">
    <property type="entry name" value="F-BOX AND LEUCINE-RICH REPEAT PROTEIN 6"/>
    <property type="match status" value="1"/>
</dbReference>
<dbReference type="HOGENOM" id="CLU_019609_0_0_1"/>
<reference evidence="3" key="1">
    <citation type="journal article" date="2014" name="Proc. Natl. Acad. Sci. U.S.A.">
        <title>Extensive sampling of basidiomycete genomes demonstrates inadequacy of the white-rot/brown-rot paradigm for wood decay fungi.</title>
        <authorList>
            <person name="Riley R."/>
            <person name="Salamov A.A."/>
            <person name="Brown D.W."/>
            <person name="Nagy L.G."/>
            <person name="Floudas D."/>
            <person name="Held B.W."/>
            <person name="Levasseur A."/>
            <person name="Lombard V."/>
            <person name="Morin E."/>
            <person name="Otillar R."/>
            <person name="Lindquist E.A."/>
            <person name="Sun H."/>
            <person name="LaButti K.M."/>
            <person name="Schmutz J."/>
            <person name="Jabbour D."/>
            <person name="Luo H."/>
            <person name="Baker S.E."/>
            <person name="Pisabarro A.G."/>
            <person name="Walton J.D."/>
            <person name="Blanchette R.A."/>
            <person name="Henrissat B."/>
            <person name="Martin F."/>
            <person name="Cullen D."/>
            <person name="Hibbett D.S."/>
            <person name="Grigoriev I.V."/>
        </authorList>
    </citation>
    <scope>NUCLEOTIDE SEQUENCE [LARGE SCALE GENOMIC DNA]</scope>
    <source>
        <strain evidence="3">FD-172 SS1</strain>
    </source>
</reference>
<evidence type="ECO:0000313" key="3">
    <source>
        <dbReference type="Proteomes" id="UP000027195"/>
    </source>
</evidence>
<dbReference type="InterPro" id="IPR001810">
    <property type="entry name" value="F-box_dom"/>
</dbReference>
<dbReference type="EMBL" id="KL198025">
    <property type="protein sequence ID" value="KDQ17120.1"/>
    <property type="molecule type" value="Genomic_DNA"/>
</dbReference>
<dbReference type="AlphaFoldDB" id="A0A067MQY4"/>
<dbReference type="InterPro" id="IPR032675">
    <property type="entry name" value="LRR_dom_sf"/>
</dbReference>